<evidence type="ECO:0000256" key="7">
    <source>
        <dbReference type="ARBA" id="ARBA00022753"/>
    </source>
</evidence>
<feature type="transmembrane region" description="Helical" evidence="14">
    <location>
        <begin position="152"/>
        <end position="171"/>
    </location>
</feature>
<keyword evidence="7" id="KW-0967">Endosome</keyword>
<keyword evidence="5" id="KW-1003">Cell membrane</keyword>
<evidence type="ECO:0000256" key="8">
    <source>
        <dbReference type="ARBA" id="ARBA00022989"/>
    </source>
</evidence>
<evidence type="ECO:0000313" key="16">
    <source>
        <dbReference type="Ensembl" id="ENSCCRP00000053232.1"/>
    </source>
</evidence>
<keyword evidence="11" id="KW-0325">Glycoprotein</keyword>
<dbReference type="Pfam" id="PF10277">
    <property type="entry name" value="Frag1"/>
    <property type="match status" value="1"/>
</dbReference>
<proteinExistence type="inferred from homology"/>
<dbReference type="InterPro" id="IPR019402">
    <property type="entry name" value="CWH43_N"/>
</dbReference>
<evidence type="ECO:0000256" key="1">
    <source>
        <dbReference type="ARBA" id="ARBA00004337"/>
    </source>
</evidence>
<feature type="transmembrane region" description="Helical" evidence="14">
    <location>
        <begin position="110"/>
        <end position="132"/>
    </location>
</feature>
<dbReference type="PANTHER" id="PTHR21324">
    <property type="entry name" value="FASTING-INDUCIBLE INTEGRAL MEMBRANE PROTEIN TM6P1-RELATED"/>
    <property type="match status" value="1"/>
</dbReference>
<feature type="transmembrane region" description="Helical" evidence="14">
    <location>
        <begin position="177"/>
        <end position="199"/>
    </location>
</feature>
<dbReference type="GO" id="GO:0010008">
    <property type="term" value="C:endosome membrane"/>
    <property type="evidence" value="ECO:0007669"/>
    <property type="project" value="UniProtKB-SubCell"/>
</dbReference>
<evidence type="ECO:0000256" key="2">
    <source>
        <dbReference type="ARBA" id="ARBA00004542"/>
    </source>
</evidence>
<keyword evidence="17" id="KW-1185">Reference proteome</keyword>
<evidence type="ECO:0000256" key="12">
    <source>
        <dbReference type="ARBA" id="ARBA00023329"/>
    </source>
</evidence>
<evidence type="ECO:0000256" key="6">
    <source>
        <dbReference type="ARBA" id="ARBA00022692"/>
    </source>
</evidence>
<evidence type="ECO:0000256" key="3">
    <source>
        <dbReference type="ARBA" id="ARBA00004651"/>
    </source>
</evidence>
<dbReference type="GeneTree" id="ENSGT01030000234578"/>
<evidence type="ECO:0000256" key="9">
    <source>
        <dbReference type="ARBA" id="ARBA00023006"/>
    </source>
</evidence>
<feature type="transmembrane region" description="Helical" evidence="14">
    <location>
        <begin position="53"/>
        <end position="73"/>
    </location>
</feature>
<protein>
    <submittedName>
        <fullName evidence="16">Transmembrane protein 150B</fullName>
    </submittedName>
</protein>
<evidence type="ECO:0000259" key="15">
    <source>
        <dbReference type="Pfam" id="PF10277"/>
    </source>
</evidence>
<dbReference type="PANTHER" id="PTHR21324:SF3">
    <property type="entry name" value="MODULATOR OF MACROAUTOPHAGY TMEM150B"/>
    <property type="match status" value="1"/>
</dbReference>
<comment type="subcellular location">
    <subcellularLocation>
        <location evidence="3">Cell membrane</location>
        <topology evidence="3">Multi-pass membrane protein</topology>
    </subcellularLocation>
    <subcellularLocation>
        <location evidence="2">Cytoplasmic vesicle</location>
        <location evidence="2">Autophagosome membrane</location>
        <topology evidence="2">Multi-pass membrane protein</topology>
    </subcellularLocation>
    <subcellularLocation>
        <location evidence="1">Endosome membrane</location>
        <topology evidence="1">Multi-pass membrane protein</topology>
    </subcellularLocation>
</comment>
<dbReference type="GO" id="GO:0005886">
    <property type="term" value="C:plasma membrane"/>
    <property type="evidence" value="ECO:0007669"/>
    <property type="project" value="UniProtKB-SubCell"/>
</dbReference>
<feature type="transmembrane region" description="Helical" evidence="14">
    <location>
        <begin position="85"/>
        <end position="104"/>
    </location>
</feature>
<reference evidence="16" key="2">
    <citation type="submission" date="2025-09" db="UniProtKB">
        <authorList>
            <consortium name="Ensembl"/>
        </authorList>
    </citation>
    <scope>IDENTIFICATION</scope>
</reference>
<dbReference type="GO" id="GO:0000421">
    <property type="term" value="C:autophagosome membrane"/>
    <property type="evidence" value="ECO:0007669"/>
    <property type="project" value="UniProtKB-SubCell"/>
</dbReference>
<keyword evidence="8 14" id="KW-1133">Transmembrane helix</keyword>
<dbReference type="InterPro" id="IPR050911">
    <property type="entry name" value="DRAM/TMEM150_Autophagy_Mod"/>
</dbReference>
<keyword evidence="10 14" id="KW-0472">Membrane</keyword>
<evidence type="ECO:0000256" key="10">
    <source>
        <dbReference type="ARBA" id="ARBA00023136"/>
    </source>
</evidence>
<evidence type="ECO:0000256" key="13">
    <source>
        <dbReference type="ARBA" id="ARBA00045144"/>
    </source>
</evidence>
<dbReference type="Proteomes" id="UP001108240">
    <property type="component" value="Unplaced"/>
</dbReference>
<sequence length="232" mass="26015">MWAWALLPVFLAVFGIIGMWAVFAIAVFNNTVNITEEVPFISTCGSYNPQSCLFSQICNICSVLALWIVIIRFQQVCDLGSGSHLNTAGLVLGFISSIGISILGNFQQSIVMGAHLLGVFLTFFLGLAYFWVQAWLSYHSLLSHDRKWVVPVRVILCSLCTCLIICIFVLYNTGFRSEAAICEWALVMCFFAFFAIFAAEFRHIDCHKLTVQNNERKSTSYANGVWAIQEIH</sequence>
<evidence type="ECO:0000256" key="11">
    <source>
        <dbReference type="ARBA" id="ARBA00023180"/>
    </source>
</evidence>
<keyword evidence="12" id="KW-0968">Cytoplasmic vesicle</keyword>
<organism evidence="16 17">
    <name type="scientific">Cyprinus carpio carpio</name>
    <dbReference type="NCBI Taxonomy" id="630221"/>
    <lineage>
        <taxon>Eukaryota</taxon>
        <taxon>Metazoa</taxon>
        <taxon>Chordata</taxon>
        <taxon>Craniata</taxon>
        <taxon>Vertebrata</taxon>
        <taxon>Euteleostomi</taxon>
        <taxon>Actinopterygii</taxon>
        <taxon>Neopterygii</taxon>
        <taxon>Teleostei</taxon>
        <taxon>Ostariophysi</taxon>
        <taxon>Cypriniformes</taxon>
        <taxon>Cyprinidae</taxon>
        <taxon>Cyprininae</taxon>
        <taxon>Cyprinus</taxon>
    </lineage>
</organism>
<dbReference type="Ensembl" id="ENSCCRT00000057709.2">
    <property type="protein sequence ID" value="ENSCCRP00000053232.1"/>
    <property type="gene ID" value="ENSCCRG00000028470.2"/>
</dbReference>
<comment type="function">
    <text evidence="13">Modulator of macroautophagy that causes accumulation of autophagosomes under basal conditions and enhances autophagic flux. Represses cell death and promotes long-term clonogenic survival of cells grown in the absence of glucose in a macroautophagy-independent manner. May have some role in extracellular matrix engulfment or growth factor receptor recycling, both of which can modulate cell survival.</text>
</comment>
<dbReference type="AlphaFoldDB" id="A0A8C1CY07"/>
<feature type="domain" description="CWH43-like N-terminal" evidence="15">
    <location>
        <begin position="4"/>
        <end position="204"/>
    </location>
</feature>
<comment type="similarity">
    <text evidence="4">Belongs to the DRAM/TMEM150 family.</text>
</comment>
<evidence type="ECO:0000256" key="5">
    <source>
        <dbReference type="ARBA" id="ARBA00022475"/>
    </source>
</evidence>
<keyword evidence="9" id="KW-0072">Autophagy</keyword>
<dbReference type="GO" id="GO:0006914">
    <property type="term" value="P:autophagy"/>
    <property type="evidence" value="ECO:0007669"/>
    <property type="project" value="UniProtKB-KW"/>
</dbReference>
<keyword evidence="6 14" id="KW-0812">Transmembrane</keyword>
<dbReference type="OMA" id="WVCVIRY"/>
<reference evidence="16" key="1">
    <citation type="submission" date="2025-08" db="UniProtKB">
        <authorList>
            <consortium name="Ensembl"/>
        </authorList>
    </citation>
    <scope>IDENTIFICATION</scope>
</reference>
<accession>A0A8C1CY07</accession>
<evidence type="ECO:0000256" key="4">
    <source>
        <dbReference type="ARBA" id="ARBA00006565"/>
    </source>
</evidence>
<evidence type="ECO:0000313" key="17">
    <source>
        <dbReference type="Proteomes" id="UP001108240"/>
    </source>
</evidence>
<name>A0A8C1CY07_CYPCA</name>
<evidence type="ECO:0000256" key="14">
    <source>
        <dbReference type="SAM" id="Phobius"/>
    </source>
</evidence>